<reference evidence="2 3" key="1">
    <citation type="submission" date="2019-05" db="EMBL/GenBank/DDBJ databases">
        <title>Another draft genome of Portunus trituberculatus and its Hox gene families provides insights of decapod evolution.</title>
        <authorList>
            <person name="Jeong J.-H."/>
            <person name="Song I."/>
            <person name="Kim S."/>
            <person name="Choi T."/>
            <person name="Kim D."/>
            <person name="Ryu S."/>
            <person name="Kim W."/>
        </authorList>
    </citation>
    <scope>NUCLEOTIDE SEQUENCE [LARGE SCALE GENOMIC DNA]</scope>
    <source>
        <tissue evidence="2">Muscle</tissue>
    </source>
</reference>
<evidence type="ECO:0000313" key="3">
    <source>
        <dbReference type="Proteomes" id="UP000324222"/>
    </source>
</evidence>
<dbReference type="Proteomes" id="UP000324222">
    <property type="component" value="Unassembled WGS sequence"/>
</dbReference>
<accession>A0A5B7IDQ4</accession>
<name>A0A5B7IDQ4_PORTR</name>
<protein>
    <submittedName>
        <fullName evidence="2">Uncharacterized protein</fullName>
    </submittedName>
</protein>
<organism evidence="2 3">
    <name type="scientific">Portunus trituberculatus</name>
    <name type="common">Swimming crab</name>
    <name type="synonym">Neptunus trituberculatus</name>
    <dbReference type="NCBI Taxonomy" id="210409"/>
    <lineage>
        <taxon>Eukaryota</taxon>
        <taxon>Metazoa</taxon>
        <taxon>Ecdysozoa</taxon>
        <taxon>Arthropoda</taxon>
        <taxon>Crustacea</taxon>
        <taxon>Multicrustacea</taxon>
        <taxon>Malacostraca</taxon>
        <taxon>Eumalacostraca</taxon>
        <taxon>Eucarida</taxon>
        <taxon>Decapoda</taxon>
        <taxon>Pleocyemata</taxon>
        <taxon>Brachyura</taxon>
        <taxon>Eubrachyura</taxon>
        <taxon>Portunoidea</taxon>
        <taxon>Portunidae</taxon>
        <taxon>Portuninae</taxon>
        <taxon>Portunus</taxon>
    </lineage>
</organism>
<gene>
    <name evidence="2" type="ORF">E2C01_074943</name>
</gene>
<dbReference type="EMBL" id="VSRR010053818">
    <property type="protein sequence ID" value="MPC80365.1"/>
    <property type="molecule type" value="Genomic_DNA"/>
</dbReference>
<comment type="caution">
    <text evidence="2">The sequence shown here is derived from an EMBL/GenBank/DDBJ whole genome shotgun (WGS) entry which is preliminary data.</text>
</comment>
<evidence type="ECO:0000313" key="2">
    <source>
        <dbReference type="EMBL" id="MPC80365.1"/>
    </source>
</evidence>
<evidence type="ECO:0000256" key="1">
    <source>
        <dbReference type="SAM" id="MobiDB-lite"/>
    </source>
</evidence>
<dbReference type="AlphaFoldDB" id="A0A5B7IDQ4"/>
<feature type="region of interest" description="Disordered" evidence="1">
    <location>
        <begin position="1"/>
        <end position="37"/>
    </location>
</feature>
<sequence length="37" mass="4123">MAGRRGPWQGGRGSCSWNKLRPSYTRTDGGVTRRQGE</sequence>
<proteinExistence type="predicted"/>
<keyword evidence="3" id="KW-1185">Reference proteome</keyword>